<evidence type="ECO:0000259" key="10">
    <source>
        <dbReference type="Pfam" id="PF02875"/>
    </source>
</evidence>
<dbReference type="SUPFAM" id="SSF51984">
    <property type="entry name" value="MurCD N-terminal domain"/>
    <property type="match status" value="1"/>
</dbReference>
<comment type="caution">
    <text evidence="12">The sequence shown here is derived from an EMBL/GenBank/DDBJ whole genome shotgun (WGS) entry which is preliminary data.</text>
</comment>
<evidence type="ECO:0000256" key="7">
    <source>
        <dbReference type="ARBA" id="ARBA00023306"/>
    </source>
</evidence>
<evidence type="ECO:0000259" key="9">
    <source>
        <dbReference type="Pfam" id="PF01225"/>
    </source>
</evidence>
<dbReference type="Pfam" id="PF08245">
    <property type="entry name" value="Mur_ligase_M"/>
    <property type="match status" value="1"/>
</dbReference>
<keyword evidence="7" id="KW-0131">Cell cycle</keyword>
<dbReference type="GO" id="GO:0016881">
    <property type="term" value="F:acid-amino acid ligase activity"/>
    <property type="evidence" value="ECO:0007669"/>
    <property type="project" value="InterPro"/>
</dbReference>
<dbReference type="InterPro" id="IPR013221">
    <property type="entry name" value="Mur_ligase_cen"/>
</dbReference>
<feature type="domain" description="Mur ligase central" evidence="11">
    <location>
        <begin position="120"/>
        <end position="302"/>
    </location>
</feature>
<dbReference type="Gene3D" id="3.40.1190.10">
    <property type="entry name" value="Mur-like, catalytic domain"/>
    <property type="match status" value="1"/>
</dbReference>
<keyword evidence="8" id="KW-0961">Cell wall biogenesis/degradation</keyword>
<accession>A0A2M8LB65</accession>
<dbReference type="Pfam" id="PF02875">
    <property type="entry name" value="Mur_ligase_C"/>
    <property type="match status" value="1"/>
</dbReference>
<proteinExistence type="predicted"/>
<keyword evidence="2" id="KW-0132">Cell division</keyword>
<dbReference type="AlphaFoldDB" id="A0A2M8LB65"/>
<dbReference type="SUPFAM" id="SSF53244">
    <property type="entry name" value="MurD-like peptide ligases, peptide-binding domain"/>
    <property type="match status" value="1"/>
</dbReference>
<feature type="domain" description="Mur ligase N-terminal catalytic" evidence="9">
    <location>
        <begin position="14"/>
        <end position="110"/>
    </location>
</feature>
<evidence type="ECO:0008006" key="14">
    <source>
        <dbReference type="Google" id="ProtNLM"/>
    </source>
</evidence>
<gene>
    <name evidence="12" type="ORF">COV01_03400</name>
</gene>
<dbReference type="InterPro" id="IPR000713">
    <property type="entry name" value="Mur_ligase_N"/>
</dbReference>
<dbReference type="SUPFAM" id="SSF53623">
    <property type="entry name" value="MurD-like peptide ligases, catalytic domain"/>
    <property type="match status" value="1"/>
</dbReference>
<sequence length="477" mass="52371">MKKPQTRLPAGRQVHFIGICGVGTGALAVAFKKAGWHVTGSDKGFYPPVSTALTEAGVEYYPGWHPENIGTPEIAVAGGIGTSPNNPEIMYVKEKNIPLLSFAEAIGQYLVKKHSIVCVGTWGKTTTSALLSFIFERADMNPSYFSGGVSIGRDAGLITESDWSIVEGDEYKTAIWDNRAKFFYYKPTDLLMTALSWDHADLYPTEVEYVSAFRKLIDGMPDGGKMVFCIDNTPLSNLVRESNRTAVSYGKNESADYRYKNISHTKSGLAFDITYHGKTYHIKSPMLGTYNAENIAGCFAMAREQGIAPAVITDAIAEFAGLKRRLEKRYESTDGHITVIDAHAPTPEKARNGLESLREVYKGKIVAIFEPNIGGLQRASVAMYDGAFAGADTVFIPRLTKQKIDENAVEQPLSGTELAEAIQKTQANVQYIEDDTLLVDSAIRYAKDVDNDNVIVFLGSHGFRGMIEETVKKLTQK</sequence>
<keyword evidence="4" id="KW-0067">ATP-binding</keyword>
<organism evidence="12 13">
    <name type="scientific">Candidatus Taylorbacteria bacterium CG10_big_fil_rev_8_21_14_0_10_41_48</name>
    <dbReference type="NCBI Taxonomy" id="1975024"/>
    <lineage>
        <taxon>Bacteria</taxon>
        <taxon>Candidatus Tayloriibacteriota</taxon>
    </lineage>
</organism>
<dbReference type="Proteomes" id="UP000228700">
    <property type="component" value="Unassembled WGS sequence"/>
</dbReference>
<evidence type="ECO:0000256" key="5">
    <source>
        <dbReference type="ARBA" id="ARBA00022960"/>
    </source>
</evidence>
<keyword evidence="5" id="KW-0133">Cell shape</keyword>
<dbReference type="InterPro" id="IPR004101">
    <property type="entry name" value="Mur_ligase_C"/>
</dbReference>
<dbReference type="PANTHER" id="PTHR43445">
    <property type="entry name" value="UDP-N-ACETYLMURAMATE--L-ALANINE LIGASE-RELATED"/>
    <property type="match status" value="1"/>
</dbReference>
<name>A0A2M8LB65_9BACT</name>
<dbReference type="GO" id="GO:0005524">
    <property type="term" value="F:ATP binding"/>
    <property type="evidence" value="ECO:0007669"/>
    <property type="project" value="UniProtKB-KW"/>
</dbReference>
<dbReference type="Pfam" id="PF01225">
    <property type="entry name" value="Mur_ligase"/>
    <property type="match status" value="1"/>
</dbReference>
<evidence type="ECO:0000313" key="13">
    <source>
        <dbReference type="Proteomes" id="UP000228700"/>
    </source>
</evidence>
<dbReference type="GO" id="GO:0008360">
    <property type="term" value="P:regulation of cell shape"/>
    <property type="evidence" value="ECO:0007669"/>
    <property type="project" value="UniProtKB-KW"/>
</dbReference>
<dbReference type="Gene3D" id="3.90.190.20">
    <property type="entry name" value="Mur ligase, C-terminal domain"/>
    <property type="match status" value="1"/>
</dbReference>
<protein>
    <recommendedName>
        <fullName evidence="14">UDP-N-acetylmuramate:L-alanyl-gamma-D-glutamyl-meso-diaminopimelate ligase</fullName>
    </recommendedName>
</protein>
<evidence type="ECO:0000256" key="6">
    <source>
        <dbReference type="ARBA" id="ARBA00022984"/>
    </source>
</evidence>
<feature type="domain" description="Mur ligase C-terminal" evidence="10">
    <location>
        <begin position="324"/>
        <end position="460"/>
    </location>
</feature>
<dbReference type="GO" id="GO:0009252">
    <property type="term" value="P:peptidoglycan biosynthetic process"/>
    <property type="evidence" value="ECO:0007669"/>
    <property type="project" value="UniProtKB-KW"/>
</dbReference>
<dbReference type="InterPro" id="IPR050061">
    <property type="entry name" value="MurCDEF_pg_biosynth"/>
</dbReference>
<dbReference type="PANTHER" id="PTHR43445:SF5">
    <property type="entry name" value="UDP-N-ACETYLMURAMATE--L-ALANYL-GAMMA-D-GLUTAMYL-MESO-2,6-DIAMINOHEPTANDIOATE LIGASE"/>
    <property type="match status" value="1"/>
</dbReference>
<reference evidence="13" key="1">
    <citation type="submission" date="2017-09" db="EMBL/GenBank/DDBJ databases">
        <title>Depth-based differentiation of microbial function through sediment-hosted aquifers and enrichment of novel symbionts in the deep terrestrial subsurface.</title>
        <authorList>
            <person name="Probst A.J."/>
            <person name="Ladd B."/>
            <person name="Jarett J.K."/>
            <person name="Geller-Mcgrath D.E."/>
            <person name="Sieber C.M.K."/>
            <person name="Emerson J.B."/>
            <person name="Anantharaman K."/>
            <person name="Thomas B.C."/>
            <person name="Malmstrom R."/>
            <person name="Stieglmeier M."/>
            <person name="Klingl A."/>
            <person name="Woyke T."/>
            <person name="Ryan C.M."/>
            <person name="Banfield J.F."/>
        </authorList>
    </citation>
    <scope>NUCLEOTIDE SEQUENCE [LARGE SCALE GENOMIC DNA]</scope>
</reference>
<evidence type="ECO:0000256" key="4">
    <source>
        <dbReference type="ARBA" id="ARBA00022840"/>
    </source>
</evidence>
<keyword evidence="1" id="KW-0436">Ligase</keyword>
<keyword evidence="6" id="KW-0573">Peptidoglycan synthesis</keyword>
<evidence type="ECO:0000256" key="2">
    <source>
        <dbReference type="ARBA" id="ARBA00022618"/>
    </source>
</evidence>
<dbReference type="InterPro" id="IPR036615">
    <property type="entry name" value="Mur_ligase_C_dom_sf"/>
</dbReference>
<dbReference type="GO" id="GO:0071555">
    <property type="term" value="P:cell wall organization"/>
    <property type="evidence" value="ECO:0007669"/>
    <property type="project" value="UniProtKB-KW"/>
</dbReference>
<evidence type="ECO:0000259" key="11">
    <source>
        <dbReference type="Pfam" id="PF08245"/>
    </source>
</evidence>
<dbReference type="EMBL" id="PFEQ01000014">
    <property type="protein sequence ID" value="PJE73860.1"/>
    <property type="molecule type" value="Genomic_DNA"/>
</dbReference>
<dbReference type="GO" id="GO:0051301">
    <property type="term" value="P:cell division"/>
    <property type="evidence" value="ECO:0007669"/>
    <property type="project" value="UniProtKB-KW"/>
</dbReference>
<dbReference type="InterPro" id="IPR036565">
    <property type="entry name" value="Mur-like_cat_sf"/>
</dbReference>
<evidence type="ECO:0000256" key="3">
    <source>
        <dbReference type="ARBA" id="ARBA00022741"/>
    </source>
</evidence>
<keyword evidence="3" id="KW-0547">Nucleotide-binding</keyword>
<evidence type="ECO:0000256" key="8">
    <source>
        <dbReference type="ARBA" id="ARBA00023316"/>
    </source>
</evidence>
<evidence type="ECO:0000313" key="12">
    <source>
        <dbReference type="EMBL" id="PJE73860.1"/>
    </source>
</evidence>
<dbReference type="Gene3D" id="3.40.50.720">
    <property type="entry name" value="NAD(P)-binding Rossmann-like Domain"/>
    <property type="match status" value="1"/>
</dbReference>
<evidence type="ECO:0000256" key="1">
    <source>
        <dbReference type="ARBA" id="ARBA00022598"/>
    </source>
</evidence>